<dbReference type="AlphaFoldDB" id="A0AAV9H0Y7"/>
<dbReference type="InterPro" id="IPR046676">
    <property type="entry name" value="DUF6546"/>
</dbReference>
<dbReference type="Proteomes" id="UP001321760">
    <property type="component" value="Unassembled WGS sequence"/>
</dbReference>
<organism evidence="2 3">
    <name type="scientific">Podospora aff. communis PSN243</name>
    <dbReference type="NCBI Taxonomy" id="3040156"/>
    <lineage>
        <taxon>Eukaryota</taxon>
        <taxon>Fungi</taxon>
        <taxon>Dikarya</taxon>
        <taxon>Ascomycota</taxon>
        <taxon>Pezizomycotina</taxon>
        <taxon>Sordariomycetes</taxon>
        <taxon>Sordariomycetidae</taxon>
        <taxon>Sordariales</taxon>
        <taxon>Podosporaceae</taxon>
        <taxon>Podospora</taxon>
    </lineage>
</organism>
<evidence type="ECO:0000313" key="2">
    <source>
        <dbReference type="EMBL" id="KAK4452541.1"/>
    </source>
</evidence>
<sequence>MTDWETLPLEIQKNILHELAVLRHVSTPSQRKPWCYPAVSKQWQHFFEKQNFRRLVLTDEGDIQALGQYIPLNDRRKHLEHLWLRIKTTRPTPTGFERDKQFWEDGETTRCLRMLMNTVNASGPAKEWNDSLTLELSLHPMEIDLSRLQSGDEGQGLYPRPNDEDCSYSEYCAARRDAGLLYDCPLRRSDMAVFRFIPSDYSSHLEDSQPVRNLYLQPVEAVKELLIRRHVFSRLHLSVLEQIIRCLPGHQRVTIERGWRKRRYIHEAPQQVGHKWLLERLREASAAGTRSFSLLDDPLPLNGRGEVSVWRVPDEDPMDPTELGGEPTERVGVGETYLLQHLSIAFSNDAGRFFRDFYPGLRHRSTIRAEWPCLKSLALTSQAMHPKRSSEEISKLLVAAARSTLMMPKLETLEIWNGGDGFACIFRYQTAHKGTNRPTITLARSWDYSMPQAVLSAWEEVALSQTVVPRGLAVQVVSLSPKSLKSHASVMGLLELCRLVVHPVTLCYLRWQTDAKVRTKPAERTTDGYPGDLFSF</sequence>
<comment type="caution">
    <text evidence="2">The sequence shown here is derived from an EMBL/GenBank/DDBJ whole genome shotgun (WGS) entry which is preliminary data.</text>
</comment>
<dbReference type="Pfam" id="PF20183">
    <property type="entry name" value="DUF6546"/>
    <property type="match status" value="1"/>
</dbReference>
<evidence type="ECO:0000313" key="3">
    <source>
        <dbReference type="Proteomes" id="UP001321760"/>
    </source>
</evidence>
<keyword evidence="3" id="KW-1185">Reference proteome</keyword>
<feature type="domain" description="DUF6546" evidence="1">
    <location>
        <begin position="338"/>
        <end position="502"/>
    </location>
</feature>
<protein>
    <recommendedName>
        <fullName evidence="1">DUF6546 domain-containing protein</fullName>
    </recommendedName>
</protein>
<reference evidence="2" key="2">
    <citation type="submission" date="2023-05" db="EMBL/GenBank/DDBJ databases">
        <authorList>
            <consortium name="Lawrence Berkeley National Laboratory"/>
            <person name="Steindorff A."/>
            <person name="Hensen N."/>
            <person name="Bonometti L."/>
            <person name="Westerberg I."/>
            <person name="Brannstrom I.O."/>
            <person name="Guillou S."/>
            <person name="Cros-Aarteil S."/>
            <person name="Calhoun S."/>
            <person name="Haridas S."/>
            <person name="Kuo A."/>
            <person name="Mondo S."/>
            <person name="Pangilinan J."/>
            <person name="Riley R."/>
            <person name="Labutti K."/>
            <person name="Andreopoulos B."/>
            <person name="Lipzen A."/>
            <person name="Chen C."/>
            <person name="Yanf M."/>
            <person name="Daum C."/>
            <person name="Ng V."/>
            <person name="Clum A."/>
            <person name="Ohm R."/>
            <person name="Martin F."/>
            <person name="Silar P."/>
            <person name="Natvig D."/>
            <person name="Lalanne C."/>
            <person name="Gautier V."/>
            <person name="Ament-Velasquez S.L."/>
            <person name="Kruys A."/>
            <person name="Hutchinson M.I."/>
            <person name="Powell A.J."/>
            <person name="Barry K."/>
            <person name="Miller A.N."/>
            <person name="Grigoriev I.V."/>
            <person name="Debuchy R."/>
            <person name="Gladieux P."/>
            <person name="Thoren M.H."/>
            <person name="Johannesson H."/>
        </authorList>
    </citation>
    <scope>NUCLEOTIDE SEQUENCE</scope>
    <source>
        <strain evidence="2">PSN243</strain>
    </source>
</reference>
<gene>
    <name evidence="2" type="ORF">QBC34DRAFT_455310</name>
</gene>
<evidence type="ECO:0000259" key="1">
    <source>
        <dbReference type="Pfam" id="PF20183"/>
    </source>
</evidence>
<name>A0AAV9H0Y7_9PEZI</name>
<dbReference type="EMBL" id="MU865923">
    <property type="protein sequence ID" value="KAK4452541.1"/>
    <property type="molecule type" value="Genomic_DNA"/>
</dbReference>
<accession>A0AAV9H0Y7</accession>
<reference evidence="2" key="1">
    <citation type="journal article" date="2023" name="Mol. Phylogenet. Evol.">
        <title>Genome-scale phylogeny and comparative genomics of the fungal order Sordariales.</title>
        <authorList>
            <person name="Hensen N."/>
            <person name="Bonometti L."/>
            <person name="Westerberg I."/>
            <person name="Brannstrom I.O."/>
            <person name="Guillou S."/>
            <person name="Cros-Aarteil S."/>
            <person name="Calhoun S."/>
            <person name="Haridas S."/>
            <person name="Kuo A."/>
            <person name="Mondo S."/>
            <person name="Pangilinan J."/>
            <person name="Riley R."/>
            <person name="LaButti K."/>
            <person name="Andreopoulos B."/>
            <person name="Lipzen A."/>
            <person name="Chen C."/>
            <person name="Yan M."/>
            <person name="Daum C."/>
            <person name="Ng V."/>
            <person name="Clum A."/>
            <person name="Steindorff A."/>
            <person name="Ohm R.A."/>
            <person name="Martin F."/>
            <person name="Silar P."/>
            <person name="Natvig D.O."/>
            <person name="Lalanne C."/>
            <person name="Gautier V."/>
            <person name="Ament-Velasquez S.L."/>
            <person name="Kruys A."/>
            <person name="Hutchinson M.I."/>
            <person name="Powell A.J."/>
            <person name="Barry K."/>
            <person name="Miller A.N."/>
            <person name="Grigoriev I.V."/>
            <person name="Debuchy R."/>
            <person name="Gladieux P."/>
            <person name="Hiltunen Thoren M."/>
            <person name="Johannesson H."/>
        </authorList>
    </citation>
    <scope>NUCLEOTIDE SEQUENCE</scope>
    <source>
        <strain evidence="2">PSN243</strain>
    </source>
</reference>
<proteinExistence type="predicted"/>